<dbReference type="Proteomes" id="UP000305202">
    <property type="component" value="Unassembled WGS sequence"/>
</dbReference>
<organism evidence="1 2">
    <name type="scientific">Martelella alba</name>
    <dbReference type="NCBI Taxonomy" id="2590451"/>
    <lineage>
        <taxon>Bacteria</taxon>
        <taxon>Pseudomonadati</taxon>
        <taxon>Pseudomonadota</taxon>
        <taxon>Alphaproteobacteria</taxon>
        <taxon>Hyphomicrobiales</taxon>
        <taxon>Aurantimonadaceae</taxon>
        <taxon>Martelella</taxon>
    </lineage>
</organism>
<comment type="caution">
    <text evidence="1">The sequence shown here is derived from an EMBL/GenBank/DDBJ whole genome shotgun (WGS) entry which is preliminary data.</text>
</comment>
<keyword evidence="2" id="KW-1185">Reference proteome</keyword>
<gene>
    <name evidence="1" type="ORF">FCN80_15590</name>
</gene>
<evidence type="ECO:0000313" key="1">
    <source>
        <dbReference type="EMBL" id="TKI05122.1"/>
    </source>
</evidence>
<accession>A0ABY2SLG2</accession>
<evidence type="ECO:0000313" key="2">
    <source>
        <dbReference type="Proteomes" id="UP000305202"/>
    </source>
</evidence>
<proteinExistence type="predicted"/>
<dbReference type="EMBL" id="SZPQ01000022">
    <property type="protein sequence ID" value="TKI05122.1"/>
    <property type="molecule type" value="Genomic_DNA"/>
</dbReference>
<name>A0ABY2SLG2_9HYPH</name>
<reference evidence="1 2" key="1">
    <citation type="submission" date="2019-04" db="EMBL/GenBank/DDBJ databases">
        <authorList>
            <person name="Li M."/>
            <person name="Gao C."/>
        </authorList>
    </citation>
    <scope>NUCLEOTIDE SEQUENCE [LARGE SCALE GENOMIC DNA]</scope>
    <source>
        <strain evidence="1 2">BGMRC 2031</strain>
    </source>
</reference>
<protein>
    <submittedName>
        <fullName evidence="1">Uncharacterized protein</fullName>
    </submittedName>
</protein>
<sequence length="64" mass="7213">MFLGTARDIRSLAGGPPLAVQIRSRRSCRSLAAAMQLEVFRVYCDKLDESRLLLSYPVRRPMSS</sequence>